<feature type="compositionally biased region" description="Polar residues" evidence="1">
    <location>
        <begin position="1"/>
        <end position="12"/>
    </location>
</feature>
<dbReference type="PANTHER" id="PTHR13284:SF4">
    <property type="entry name" value="C2H2-TYPE DOMAIN-CONTAINING PROTEIN"/>
    <property type="match status" value="1"/>
</dbReference>
<reference evidence="3 4" key="1">
    <citation type="submission" date="2020-04" db="EMBL/GenBank/DDBJ databases">
        <authorList>
            <person name="Alioto T."/>
            <person name="Alioto T."/>
            <person name="Gomez Garrido J."/>
        </authorList>
    </citation>
    <scope>NUCLEOTIDE SEQUENCE [LARGE SCALE GENOMIC DNA]</scope>
</reference>
<dbReference type="AlphaFoldDB" id="A0A8S1DAL1"/>
<dbReference type="Pfam" id="PF01248">
    <property type="entry name" value="Ribosomal_L7Ae"/>
    <property type="match status" value="1"/>
</dbReference>
<protein>
    <recommendedName>
        <fullName evidence="2">Ribosomal protein eL8/eL30/eS12/Gadd45 domain-containing protein</fullName>
    </recommendedName>
</protein>
<dbReference type="InterPro" id="IPR004038">
    <property type="entry name" value="Ribosomal_eL8/eL30/eS12/Gad45"/>
</dbReference>
<dbReference type="GO" id="GO:0035368">
    <property type="term" value="F:selenocysteine insertion sequence binding"/>
    <property type="evidence" value="ECO:0007669"/>
    <property type="project" value="InterPro"/>
</dbReference>
<dbReference type="EMBL" id="CADEPI010000186">
    <property type="protein sequence ID" value="CAB3379428.1"/>
    <property type="molecule type" value="Genomic_DNA"/>
</dbReference>
<dbReference type="PANTHER" id="PTHR13284">
    <property type="entry name" value="GH01354P"/>
    <property type="match status" value="1"/>
</dbReference>
<evidence type="ECO:0000259" key="2">
    <source>
        <dbReference type="Pfam" id="PF01248"/>
    </source>
</evidence>
<keyword evidence="4" id="KW-1185">Reference proteome</keyword>
<dbReference type="GO" id="GO:0005739">
    <property type="term" value="C:mitochondrion"/>
    <property type="evidence" value="ECO:0007669"/>
    <property type="project" value="TreeGrafter"/>
</dbReference>
<dbReference type="InterPro" id="IPR029064">
    <property type="entry name" value="Ribosomal_eL30-like_sf"/>
</dbReference>
<proteinExistence type="predicted"/>
<dbReference type="OrthoDB" id="263617at2759"/>
<dbReference type="Gene3D" id="3.30.1330.30">
    <property type="match status" value="1"/>
</dbReference>
<accession>A0A8S1DAL1</accession>
<feature type="domain" description="Ribosomal protein eL8/eL30/eS12/Gadd45" evidence="2">
    <location>
        <begin position="345"/>
        <end position="435"/>
    </location>
</feature>
<name>A0A8S1DAL1_9INSE</name>
<sequence>MQPPGESTSSSKEWPALGQPKKRKGHTPKATSFAAALKAKELEEGGQQTVTDVQTSEKAPAISWEERKAAVRAAKLANKEERRLRREENVRRQLQAPTGYRVQMISSVPGANPTVLGKGGKGTTFQNAELSFPELGARNVAKRIQEPINISQTGPPETVKPEGAAPSRKKKPDKHLVVTLEHLIKSRPKKIVTVKKRKVKLKTVFQEQLSGNPLDSSKPVRHRGKVREVPRAKRKSSLKNAILAYRKLKQLQREGTEKLQSNEKLADTESEDPALDTISEVQIESAPVCEPDFCQPISFKDIFHSRKFRDYCDNMLGKDLEDSVETLLKALAQMQDKSYQKDPQKYKKRILSGLHETKKAINMRKAKLVIIAPDLEKCPQPGGLDSKIAEIISLAKETSTPYLFSIGRRKLGKILFKKVPVSCAAITNPEGAEELLKTALALMHIKKSEYAAANVQQPLLSNPICEEKQSDVNRLVVSSLLNALEQSLQAPKTSEFLRVIDAIHANEESD</sequence>
<feature type="region of interest" description="Disordered" evidence="1">
    <location>
        <begin position="150"/>
        <end position="173"/>
    </location>
</feature>
<feature type="region of interest" description="Disordered" evidence="1">
    <location>
        <begin position="210"/>
        <end position="233"/>
    </location>
</feature>
<evidence type="ECO:0000313" key="4">
    <source>
        <dbReference type="Proteomes" id="UP000494165"/>
    </source>
</evidence>
<dbReference type="Proteomes" id="UP000494165">
    <property type="component" value="Unassembled WGS sequence"/>
</dbReference>
<dbReference type="SUPFAM" id="SSF55315">
    <property type="entry name" value="L30e-like"/>
    <property type="match status" value="1"/>
</dbReference>
<dbReference type="InterPro" id="IPR040051">
    <property type="entry name" value="SECISBP2"/>
</dbReference>
<evidence type="ECO:0000313" key="3">
    <source>
        <dbReference type="EMBL" id="CAB3379428.1"/>
    </source>
</evidence>
<dbReference type="GO" id="GO:1990904">
    <property type="term" value="C:ribonucleoprotein complex"/>
    <property type="evidence" value="ECO:0007669"/>
    <property type="project" value="TreeGrafter"/>
</dbReference>
<gene>
    <name evidence="3" type="ORF">CLODIP_2_CD04758</name>
</gene>
<feature type="region of interest" description="Disordered" evidence="1">
    <location>
        <begin position="1"/>
        <end position="36"/>
    </location>
</feature>
<dbReference type="GO" id="GO:0003730">
    <property type="term" value="F:mRNA 3'-UTR binding"/>
    <property type="evidence" value="ECO:0007669"/>
    <property type="project" value="TreeGrafter"/>
</dbReference>
<organism evidence="3 4">
    <name type="scientific">Cloeon dipterum</name>
    <dbReference type="NCBI Taxonomy" id="197152"/>
    <lineage>
        <taxon>Eukaryota</taxon>
        <taxon>Metazoa</taxon>
        <taxon>Ecdysozoa</taxon>
        <taxon>Arthropoda</taxon>
        <taxon>Hexapoda</taxon>
        <taxon>Insecta</taxon>
        <taxon>Pterygota</taxon>
        <taxon>Palaeoptera</taxon>
        <taxon>Ephemeroptera</taxon>
        <taxon>Pisciforma</taxon>
        <taxon>Baetidae</taxon>
        <taxon>Cloeon</taxon>
    </lineage>
</organism>
<comment type="caution">
    <text evidence="3">The sequence shown here is derived from an EMBL/GenBank/DDBJ whole genome shotgun (WGS) entry which is preliminary data.</text>
</comment>
<evidence type="ECO:0000256" key="1">
    <source>
        <dbReference type="SAM" id="MobiDB-lite"/>
    </source>
</evidence>
<dbReference type="GO" id="GO:0043021">
    <property type="term" value="F:ribonucleoprotein complex binding"/>
    <property type="evidence" value="ECO:0007669"/>
    <property type="project" value="TreeGrafter"/>
</dbReference>